<dbReference type="Gene3D" id="1.10.10.10">
    <property type="entry name" value="Winged helix-like DNA-binding domain superfamily/Winged helix DNA-binding domain"/>
    <property type="match status" value="1"/>
</dbReference>
<organism evidence="6 7">
    <name type="scientific">Rubellimicrobium mesophilum DSM 19309</name>
    <dbReference type="NCBI Taxonomy" id="442562"/>
    <lineage>
        <taxon>Bacteria</taxon>
        <taxon>Pseudomonadati</taxon>
        <taxon>Pseudomonadota</taxon>
        <taxon>Alphaproteobacteria</taxon>
        <taxon>Rhodobacterales</taxon>
        <taxon>Roseobacteraceae</taxon>
        <taxon>Rubellimicrobium</taxon>
    </lineage>
</organism>
<dbReference type="EMBL" id="AOSK01000005">
    <property type="protein sequence ID" value="EYD78296.1"/>
    <property type="molecule type" value="Genomic_DNA"/>
</dbReference>
<comment type="similarity">
    <text evidence="1">Belongs to the LysR transcriptional regulatory family.</text>
</comment>
<dbReference type="Gene3D" id="3.40.190.10">
    <property type="entry name" value="Periplasmic binding protein-like II"/>
    <property type="match status" value="2"/>
</dbReference>
<evidence type="ECO:0000256" key="4">
    <source>
        <dbReference type="ARBA" id="ARBA00023163"/>
    </source>
</evidence>
<dbReference type="Pfam" id="PF00126">
    <property type="entry name" value="HTH_1"/>
    <property type="match status" value="1"/>
</dbReference>
<dbReference type="InterPro" id="IPR050389">
    <property type="entry name" value="LysR-type_TF"/>
</dbReference>
<dbReference type="GO" id="GO:0003677">
    <property type="term" value="F:DNA binding"/>
    <property type="evidence" value="ECO:0007669"/>
    <property type="project" value="UniProtKB-KW"/>
</dbReference>
<accession>A0A017HV75</accession>
<dbReference type="AlphaFoldDB" id="A0A017HV75"/>
<evidence type="ECO:0000313" key="6">
    <source>
        <dbReference type="EMBL" id="EYD78296.1"/>
    </source>
</evidence>
<dbReference type="InterPro" id="IPR037402">
    <property type="entry name" value="YidZ_PBP2"/>
</dbReference>
<dbReference type="GO" id="GO:0003700">
    <property type="term" value="F:DNA-binding transcription factor activity"/>
    <property type="evidence" value="ECO:0007669"/>
    <property type="project" value="InterPro"/>
</dbReference>
<dbReference type="PANTHER" id="PTHR30118">
    <property type="entry name" value="HTH-TYPE TRANSCRIPTIONAL REGULATOR LEUO-RELATED"/>
    <property type="match status" value="1"/>
</dbReference>
<keyword evidence="2" id="KW-0805">Transcription regulation</keyword>
<name>A0A017HV75_9RHOB</name>
<proteinExistence type="inferred from homology"/>
<dbReference type="SUPFAM" id="SSF53850">
    <property type="entry name" value="Periplasmic binding protein-like II"/>
    <property type="match status" value="1"/>
</dbReference>
<dbReference type="Pfam" id="PF03466">
    <property type="entry name" value="LysR_substrate"/>
    <property type="match status" value="1"/>
</dbReference>
<dbReference type="InterPro" id="IPR036388">
    <property type="entry name" value="WH-like_DNA-bd_sf"/>
</dbReference>
<dbReference type="HOGENOM" id="CLU_039613_39_0_5"/>
<comment type="caution">
    <text evidence="6">The sequence shown here is derived from an EMBL/GenBank/DDBJ whole genome shotgun (WGS) entry which is preliminary data.</text>
</comment>
<dbReference type="InterPro" id="IPR036390">
    <property type="entry name" value="WH_DNA-bd_sf"/>
</dbReference>
<dbReference type="PRINTS" id="PR00039">
    <property type="entry name" value="HTHLYSR"/>
</dbReference>
<evidence type="ECO:0000256" key="2">
    <source>
        <dbReference type="ARBA" id="ARBA00023015"/>
    </source>
</evidence>
<dbReference type="CDD" id="cd08417">
    <property type="entry name" value="PBP2_Nitroaromatics_like"/>
    <property type="match status" value="1"/>
</dbReference>
<keyword evidence="4" id="KW-0804">Transcription</keyword>
<evidence type="ECO:0000259" key="5">
    <source>
        <dbReference type="PROSITE" id="PS50931"/>
    </source>
</evidence>
<evidence type="ECO:0000256" key="1">
    <source>
        <dbReference type="ARBA" id="ARBA00009437"/>
    </source>
</evidence>
<evidence type="ECO:0000256" key="3">
    <source>
        <dbReference type="ARBA" id="ARBA00023125"/>
    </source>
</evidence>
<protein>
    <submittedName>
        <fullName evidence="6">Transcriptional regulator, LysR family protein</fullName>
    </submittedName>
</protein>
<dbReference type="STRING" id="442562.Rumeso_00125"/>
<evidence type="ECO:0000313" key="7">
    <source>
        <dbReference type="Proteomes" id="UP000019666"/>
    </source>
</evidence>
<dbReference type="InterPro" id="IPR005119">
    <property type="entry name" value="LysR_subst-bd"/>
</dbReference>
<reference evidence="6 7" key="1">
    <citation type="submission" date="2013-02" db="EMBL/GenBank/DDBJ databases">
        <authorList>
            <person name="Fiebig A."/>
            <person name="Goeker M."/>
            <person name="Klenk H.-P.P."/>
        </authorList>
    </citation>
    <scope>NUCLEOTIDE SEQUENCE [LARGE SCALE GENOMIC DNA]</scope>
    <source>
        <strain evidence="6 7">DSM 19309</strain>
    </source>
</reference>
<dbReference type="PANTHER" id="PTHR30118:SF15">
    <property type="entry name" value="TRANSCRIPTIONAL REGULATORY PROTEIN"/>
    <property type="match status" value="1"/>
</dbReference>
<keyword evidence="7" id="KW-1185">Reference proteome</keyword>
<dbReference type="SUPFAM" id="SSF46785">
    <property type="entry name" value="Winged helix' DNA-binding domain"/>
    <property type="match status" value="1"/>
</dbReference>
<sequence length="313" mass="34590">MATFDLNLLRVLDALLREGSTTAAGRRVGLSQPAVSAALARLRDALGDPLFVRRGPRLEATDYARSLAVPLREHLDSLQRLLSGPEAFDPATASVSFRIAGSDFFGEMLMPELGRTLLAEAPEVRVHLLDLVPTNYADTLDRYLADLALIPRQDAPDWIEWEPLFHSSFCMIARRGHPRLAGVEPGTPVPLDLFCELDHALMSPEGRTRAMMDDALERVGRARRVAMTLPFFGGICRSVATTDIVAMIPGQLARHMAPILRLEVYKAPLPLPAPLIGLVWHRRATTSPSHRWLREQVARILRPLNEGEANLPG</sequence>
<keyword evidence="3" id="KW-0238">DNA-binding</keyword>
<dbReference type="InterPro" id="IPR000847">
    <property type="entry name" value="LysR_HTH_N"/>
</dbReference>
<feature type="domain" description="HTH lysR-type" evidence="5">
    <location>
        <begin position="4"/>
        <end position="61"/>
    </location>
</feature>
<dbReference type="Proteomes" id="UP000019666">
    <property type="component" value="Unassembled WGS sequence"/>
</dbReference>
<dbReference type="RefSeq" id="WP_342670809.1">
    <property type="nucleotide sequence ID" value="NZ_KK088615.1"/>
</dbReference>
<dbReference type="PROSITE" id="PS50931">
    <property type="entry name" value="HTH_LYSR"/>
    <property type="match status" value="1"/>
</dbReference>
<gene>
    <name evidence="6" type="ORF">Rumeso_00125</name>
</gene>